<comment type="subunit">
    <text evidence="7">Part of the 50S ribosomal subunit; part of the 5S rRNA/L5/L18/L25 subcomplex. Contacts the 5S and 23S rRNAs.</text>
</comment>
<dbReference type="PATRIC" id="fig|1618980.3.peg.23"/>
<keyword evidence="5 7" id="KW-0687">Ribonucleoprotein</keyword>
<dbReference type="PANTHER" id="PTHR12899:SF3">
    <property type="entry name" value="LARGE RIBOSOMAL SUBUNIT PROTEIN UL18M"/>
    <property type="match status" value="1"/>
</dbReference>
<accession>A0A0G2AL33</accession>
<evidence type="ECO:0000313" key="8">
    <source>
        <dbReference type="EMBL" id="KKW33329.1"/>
    </source>
</evidence>
<dbReference type="GO" id="GO:0022625">
    <property type="term" value="C:cytosolic large ribosomal subunit"/>
    <property type="evidence" value="ECO:0007669"/>
    <property type="project" value="TreeGrafter"/>
</dbReference>
<evidence type="ECO:0000256" key="4">
    <source>
        <dbReference type="ARBA" id="ARBA00022980"/>
    </source>
</evidence>
<dbReference type="NCBIfam" id="TIGR00060">
    <property type="entry name" value="L18_bact"/>
    <property type="match status" value="1"/>
</dbReference>
<dbReference type="SUPFAM" id="SSF53137">
    <property type="entry name" value="Translational machinery components"/>
    <property type="match status" value="1"/>
</dbReference>
<dbReference type="Pfam" id="PF00861">
    <property type="entry name" value="Ribosomal_L18p"/>
    <property type="match status" value="1"/>
</dbReference>
<dbReference type="GO" id="GO:0006412">
    <property type="term" value="P:translation"/>
    <property type="evidence" value="ECO:0007669"/>
    <property type="project" value="UniProtKB-UniRule"/>
</dbReference>
<organism evidence="8 9">
    <name type="scientific">Candidatus Uhrbacteria bacterium GW2011_GWA2_53_10</name>
    <dbReference type="NCBI Taxonomy" id="1618980"/>
    <lineage>
        <taxon>Bacteria</taxon>
        <taxon>Candidatus Uhriibacteriota</taxon>
    </lineage>
</organism>
<sequence length="120" mass="12870">MSNRMITKRAQANRRAIRTRARMQGSPTQPRLSVKRSLKHIYAQLIDDAAGRTLAAASDCEVSGGKGLKPLAIATAVGKLLAEKAKKVGITQVVFDRGSNRYHGRVAALAQGARDGGLQF</sequence>
<comment type="function">
    <text evidence="7">This is one of the proteins that bind and probably mediate the attachment of the 5S RNA into the large ribosomal subunit, where it forms part of the central protuberance.</text>
</comment>
<comment type="caution">
    <text evidence="8">The sequence shown here is derived from an EMBL/GenBank/DDBJ whole genome shotgun (WGS) entry which is preliminary data.</text>
</comment>
<evidence type="ECO:0000256" key="3">
    <source>
        <dbReference type="ARBA" id="ARBA00022884"/>
    </source>
</evidence>
<reference evidence="8 9" key="1">
    <citation type="journal article" date="2015" name="Nature">
        <title>rRNA introns, odd ribosomes, and small enigmatic genomes across a large radiation of phyla.</title>
        <authorList>
            <person name="Brown C.T."/>
            <person name="Hug L.A."/>
            <person name="Thomas B.C."/>
            <person name="Sharon I."/>
            <person name="Castelle C.J."/>
            <person name="Singh A."/>
            <person name="Wilkins M.J."/>
            <person name="Williams K.H."/>
            <person name="Banfield J.F."/>
        </authorList>
    </citation>
    <scope>NUCLEOTIDE SEQUENCE [LARGE SCALE GENOMIC DNA]</scope>
</reference>
<keyword evidence="2 7" id="KW-0699">rRNA-binding</keyword>
<evidence type="ECO:0000256" key="6">
    <source>
        <dbReference type="ARBA" id="ARBA00035197"/>
    </source>
</evidence>
<dbReference type="HAMAP" id="MF_01337_B">
    <property type="entry name" value="Ribosomal_uL18_B"/>
    <property type="match status" value="1"/>
</dbReference>
<keyword evidence="4 7" id="KW-0689">Ribosomal protein</keyword>
<dbReference type="InterPro" id="IPR005484">
    <property type="entry name" value="Ribosomal_uL18_bac/plant/anim"/>
</dbReference>
<dbReference type="EMBL" id="LCRI01000001">
    <property type="protein sequence ID" value="KKW33329.1"/>
    <property type="molecule type" value="Genomic_DNA"/>
</dbReference>
<dbReference type="InterPro" id="IPR057268">
    <property type="entry name" value="Ribosomal_L18"/>
</dbReference>
<dbReference type="PANTHER" id="PTHR12899">
    <property type="entry name" value="39S RIBOSOMAL PROTEIN L18, MITOCHONDRIAL"/>
    <property type="match status" value="1"/>
</dbReference>
<evidence type="ECO:0000256" key="5">
    <source>
        <dbReference type="ARBA" id="ARBA00023274"/>
    </source>
</evidence>
<gene>
    <name evidence="7" type="primary">rplR</name>
    <name evidence="8" type="ORF">UY77_C0001G0024</name>
</gene>
<proteinExistence type="inferred from homology"/>
<dbReference type="InterPro" id="IPR004389">
    <property type="entry name" value="Ribosomal_uL18_bac-type"/>
</dbReference>
<keyword evidence="3 7" id="KW-0694">RNA-binding</keyword>
<dbReference type="Gene3D" id="3.30.420.100">
    <property type="match status" value="1"/>
</dbReference>
<dbReference type="GO" id="GO:0003735">
    <property type="term" value="F:structural constituent of ribosome"/>
    <property type="evidence" value="ECO:0007669"/>
    <property type="project" value="InterPro"/>
</dbReference>
<dbReference type="CDD" id="cd00432">
    <property type="entry name" value="Ribosomal_L18_L5e"/>
    <property type="match status" value="1"/>
</dbReference>
<dbReference type="AlphaFoldDB" id="A0A0G2AL33"/>
<protein>
    <recommendedName>
        <fullName evidence="6 7">Large ribosomal subunit protein uL18</fullName>
    </recommendedName>
</protein>
<evidence type="ECO:0000256" key="7">
    <source>
        <dbReference type="HAMAP-Rule" id="MF_01337"/>
    </source>
</evidence>
<name>A0A0G2AL33_9BACT</name>
<dbReference type="GO" id="GO:0008097">
    <property type="term" value="F:5S rRNA binding"/>
    <property type="evidence" value="ECO:0007669"/>
    <property type="project" value="TreeGrafter"/>
</dbReference>
<dbReference type="Proteomes" id="UP000034711">
    <property type="component" value="Unassembled WGS sequence"/>
</dbReference>
<evidence type="ECO:0000313" key="9">
    <source>
        <dbReference type="Proteomes" id="UP000034711"/>
    </source>
</evidence>
<evidence type="ECO:0000256" key="2">
    <source>
        <dbReference type="ARBA" id="ARBA00022730"/>
    </source>
</evidence>
<evidence type="ECO:0000256" key="1">
    <source>
        <dbReference type="ARBA" id="ARBA00007116"/>
    </source>
</evidence>
<comment type="similarity">
    <text evidence="1 7">Belongs to the universal ribosomal protein uL18 family.</text>
</comment>
<dbReference type="FunFam" id="3.30.420.100:FF:000001">
    <property type="entry name" value="50S ribosomal protein L18"/>
    <property type="match status" value="1"/>
</dbReference>